<dbReference type="AlphaFoldDB" id="A0A0N0UH21"/>
<keyword evidence="3" id="KW-0808">Transferase</keyword>
<dbReference type="OrthoDB" id="153025at2"/>
<dbReference type="Proteomes" id="UP000037688">
    <property type="component" value="Unassembled WGS sequence"/>
</dbReference>
<gene>
    <name evidence="3" type="ORF">AMS66_25520</name>
</gene>
<proteinExistence type="inferred from homology"/>
<comment type="caution">
    <text evidence="3">The sequence shown here is derived from an EMBL/GenBank/DDBJ whole genome shotgun (WGS) entry which is preliminary data.</text>
</comment>
<protein>
    <submittedName>
        <fullName evidence="3">Glycosyl transferase family 2</fullName>
    </submittedName>
</protein>
<dbReference type="GO" id="GO:0016740">
    <property type="term" value="F:transferase activity"/>
    <property type="evidence" value="ECO:0007669"/>
    <property type="project" value="UniProtKB-KW"/>
</dbReference>
<keyword evidence="4" id="KW-1185">Reference proteome</keyword>
<organism evidence="3 4">
    <name type="scientific">Paenibacillus xylanivorans</name>
    <dbReference type="NCBI Taxonomy" id="1705561"/>
    <lineage>
        <taxon>Bacteria</taxon>
        <taxon>Bacillati</taxon>
        <taxon>Bacillota</taxon>
        <taxon>Bacilli</taxon>
        <taxon>Bacillales</taxon>
        <taxon>Paenibacillaceae</taxon>
        <taxon>Paenibacillus</taxon>
    </lineage>
</organism>
<feature type="domain" description="Glycosyltransferase 2-like" evidence="2">
    <location>
        <begin position="4"/>
        <end position="171"/>
    </location>
</feature>
<dbReference type="Gene3D" id="3.90.550.10">
    <property type="entry name" value="Spore Coat Polysaccharide Biosynthesis Protein SpsA, Chain A"/>
    <property type="match status" value="1"/>
</dbReference>
<evidence type="ECO:0000259" key="2">
    <source>
        <dbReference type="Pfam" id="PF00535"/>
    </source>
</evidence>
<sequence>MRASVVICTHNRAVDTVEAVHSVLAQKDINIEFEVLVIDNNSKDNTKELFHDTNWPENVRYILESRLGLSYARNRAIREANGEFIMFLDDDALASPSWIQEVIKVFELDDQIGCVGGKIDPIWEGGKPDWIPDEIIGLYTLMDFSDMVVEMKPPYFPFGANVSFRKSVFDNIEPFREDLGRVGNNLLSSEESELISRIREKYKIYYTPYGSVQHKISKSRLNKRWLLRRMYWQGISDATRYNKSSWGLFKHILRIAQAGLLILLCMNNVQKVMSQLVKISYRNGTIVGSFRNSRGLNT</sequence>
<evidence type="ECO:0000313" key="3">
    <source>
        <dbReference type="EMBL" id="KOY13765.1"/>
    </source>
</evidence>
<reference evidence="3 4" key="1">
    <citation type="submission" date="2015-08" db="EMBL/GenBank/DDBJ databases">
        <title>Draft genome sequence of cellulolytic and xylanolytic Paenibacillus sp. A59, isolated from a decaying forest soil from Patagonia, Argentina.</title>
        <authorList>
            <person name="Ghio S."/>
            <person name="Caceres A.M."/>
            <person name="Talia P."/>
            <person name="Grasso D."/>
            <person name="Campos E."/>
        </authorList>
    </citation>
    <scope>NUCLEOTIDE SEQUENCE [LARGE SCALE GENOMIC DNA]</scope>
    <source>
        <strain evidence="3 4">A59</strain>
    </source>
</reference>
<dbReference type="InterPro" id="IPR001173">
    <property type="entry name" value="Glyco_trans_2-like"/>
</dbReference>
<comment type="similarity">
    <text evidence="1">Belongs to the glycosyltransferase 2 family.</text>
</comment>
<dbReference type="Pfam" id="PF00535">
    <property type="entry name" value="Glycos_transf_2"/>
    <property type="match status" value="1"/>
</dbReference>
<dbReference type="InterPro" id="IPR029044">
    <property type="entry name" value="Nucleotide-diphossugar_trans"/>
</dbReference>
<name>A0A0N0UH21_9BACL</name>
<dbReference type="SUPFAM" id="SSF53448">
    <property type="entry name" value="Nucleotide-diphospho-sugar transferases"/>
    <property type="match status" value="1"/>
</dbReference>
<dbReference type="PANTHER" id="PTHR22916">
    <property type="entry name" value="GLYCOSYLTRANSFERASE"/>
    <property type="match status" value="1"/>
</dbReference>
<evidence type="ECO:0000313" key="4">
    <source>
        <dbReference type="Proteomes" id="UP000037688"/>
    </source>
</evidence>
<dbReference type="RefSeq" id="WP_053783451.1">
    <property type="nucleotide sequence ID" value="NZ_LITU01000078.1"/>
</dbReference>
<accession>A0A0N0UH21</accession>
<dbReference type="PATRIC" id="fig|1705561.3.peg.5354"/>
<dbReference type="EMBL" id="LITU01000078">
    <property type="protein sequence ID" value="KOY13765.1"/>
    <property type="molecule type" value="Genomic_DNA"/>
</dbReference>
<evidence type="ECO:0000256" key="1">
    <source>
        <dbReference type="ARBA" id="ARBA00006739"/>
    </source>
</evidence>